<organism evidence="8 9">
    <name type="scientific">Ramlibacter pinisoli</name>
    <dbReference type="NCBI Taxonomy" id="2682844"/>
    <lineage>
        <taxon>Bacteria</taxon>
        <taxon>Pseudomonadati</taxon>
        <taxon>Pseudomonadota</taxon>
        <taxon>Betaproteobacteria</taxon>
        <taxon>Burkholderiales</taxon>
        <taxon>Comamonadaceae</taxon>
        <taxon>Ramlibacter</taxon>
    </lineage>
</organism>
<comment type="caution">
    <text evidence="8">The sequence shown here is derived from an EMBL/GenBank/DDBJ whole genome shotgun (WGS) entry which is preliminary data.</text>
</comment>
<dbReference type="SUPFAM" id="SSF52540">
    <property type="entry name" value="P-loop containing nucleoside triphosphate hydrolases"/>
    <property type="match status" value="1"/>
</dbReference>
<evidence type="ECO:0000256" key="6">
    <source>
        <dbReference type="ARBA" id="ARBA00022970"/>
    </source>
</evidence>
<dbReference type="GO" id="GO:0016887">
    <property type="term" value="F:ATP hydrolysis activity"/>
    <property type="evidence" value="ECO:0007669"/>
    <property type="project" value="InterPro"/>
</dbReference>
<comment type="similarity">
    <text evidence="1">Belongs to the ABC transporter superfamily.</text>
</comment>
<feature type="domain" description="ABC transporter" evidence="7">
    <location>
        <begin position="9"/>
        <end position="242"/>
    </location>
</feature>
<keyword evidence="3" id="KW-0472">Membrane</keyword>
<evidence type="ECO:0000256" key="3">
    <source>
        <dbReference type="ARBA" id="ARBA00022475"/>
    </source>
</evidence>
<protein>
    <submittedName>
        <fullName evidence="8">ATP-binding cassette domain-containing protein</fullName>
    </submittedName>
</protein>
<evidence type="ECO:0000256" key="5">
    <source>
        <dbReference type="ARBA" id="ARBA00022840"/>
    </source>
</evidence>
<gene>
    <name evidence="8" type="ORF">GON04_17900</name>
</gene>
<reference evidence="8 9" key="1">
    <citation type="submission" date="2019-12" db="EMBL/GenBank/DDBJ databases">
        <authorList>
            <person name="Huq M.A."/>
        </authorList>
    </citation>
    <scope>NUCLEOTIDE SEQUENCE [LARGE SCALE GENOMIC DNA]</scope>
    <source>
        <strain evidence="8 9">MAH-25</strain>
    </source>
</reference>
<evidence type="ECO:0000256" key="2">
    <source>
        <dbReference type="ARBA" id="ARBA00022448"/>
    </source>
</evidence>
<dbReference type="GO" id="GO:0015658">
    <property type="term" value="F:branched-chain amino acid transmembrane transporter activity"/>
    <property type="evidence" value="ECO:0007669"/>
    <property type="project" value="TreeGrafter"/>
</dbReference>
<evidence type="ECO:0000256" key="4">
    <source>
        <dbReference type="ARBA" id="ARBA00022741"/>
    </source>
</evidence>
<keyword evidence="5 8" id="KW-0067">ATP-binding</keyword>
<name>A0A6N8IXM6_9BURK</name>
<proteinExistence type="inferred from homology"/>
<dbReference type="InterPro" id="IPR003593">
    <property type="entry name" value="AAA+_ATPase"/>
</dbReference>
<dbReference type="InterPro" id="IPR052156">
    <property type="entry name" value="BCAA_Transport_ATP-bd_LivF"/>
</dbReference>
<evidence type="ECO:0000313" key="9">
    <source>
        <dbReference type="Proteomes" id="UP000469385"/>
    </source>
</evidence>
<sequence>MAATTGTGIEFRDVTAGYGDFMILNGLDLRAAGGRITLLLGPNGAGKSTVLKTLFGMLKVRRGSIHLGGQDITGASPRELLTRHGVAYVPQGRNLFGQLSVYENLELGGIALGMKATRERIPQVLDLFPRVRERLHSAASSLSGGEQKQLEVGRALLLRPRVLLIDEPSIGLSPLVVQDVFRLLRQLADEQGVTVLMVEQNVKSALKMADDAIALESGRLVLHRPAGELLADPNIERLFLGGGAAAAAPAGALDWSA</sequence>
<dbReference type="PANTHER" id="PTHR43820">
    <property type="entry name" value="HIGH-AFFINITY BRANCHED-CHAIN AMINO ACID TRANSPORT ATP-BINDING PROTEIN LIVF"/>
    <property type="match status" value="1"/>
</dbReference>
<keyword evidence="2" id="KW-0813">Transport</keyword>
<dbReference type="InterPro" id="IPR027417">
    <property type="entry name" value="P-loop_NTPase"/>
</dbReference>
<dbReference type="Proteomes" id="UP000469385">
    <property type="component" value="Unassembled WGS sequence"/>
</dbReference>
<dbReference type="RefSeq" id="WP_157399395.1">
    <property type="nucleotide sequence ID" value="NZ_WSEL01000009.1"/>
</dbReference>
<dbReference type="PANTHER" id="PTHR43820:SF6">
    <property type="entry name" value="ABC TRANSPORTER ATP-BINDING PROTEIN"/>
    <property type="match status" value="1"/>
</dbReference>
<dbReference type="SMART" id="SM00382">
    <property type="entry name" value="AAA"/>
    <property type="match status" value="1"/>
</dbReference>
<evidence type="ECO:0000313" key="8">
    <source>
        <dbReference type="EMBL" id="MVQ31335.1"/>
    </source>
</evidence>
<keyword evidence="6" id="KW-0029">Amino-acid transport</keyword>
<dbReference type="EMBL" id="WSEL01000009">
    <property type="protein sequence ID" value="MVQ31335.1"/>
    <property type="molecule type" value="Genomic_DNA"/>
</dbReference>
<dbReference type="Gene3D" id="3.40.50.300">
    <property type="entry name" value="P-loop containing nucleotide triphosphate hydrolases"/>
    <property type="match status" value="1"/>
</dbReference>
<keyword evidence="4" id="KW-0547">Nucleotide-binding</keyword>
<keyword evidence="9" id="KW-1185">Reference proteome</keyword>
<dbReference type="PROSITE" id="PS50893">
    <property type="entry name" value="ABC_TRANSPORTER_2"/>
    <property type="match status" value="1"/>
</dbReference>
<dbReference type="GO" id="GO:0005524">
    <property type="term" value="F:ATP binding"/>
    <property type="evidence" value="ECO:0007669"/>
    <property type="project" value="UniProtKB-KW"/>
</dbReference>
<accession>A0A6N8IXM6</accession>
<keyword evidence="3" id="KW-1003">Cell membrane</keyword>
<dbReference type="CDD" id="cd03224">
    <property type="entry name" value="ABC_TM1139_LivF_branched"/>
    <property type="match status" value="1"/>
</dbReference>
<dbReference type="AlphaFoldDB" id="A0A6N8IXM6"/>
<dbReference type="Pfam" id="PF00005">
    <property type="entry name" value="ABC_tran"/>
    <property type="match status" value="1"/>
</dbReference>
<evidence type="ECO:0000259" key="7">
    <source>
        <dbReference type="PROSITE" id="PS50893"/>
    </source>
</evidence>
<dbReference type="InterPro" id="IPR003439">
    <property type="entry name" value="ABC_transporter-like_ATP-bd"/>
</dbReference>
<evidence type="ECO:0000256" key="1">
    <source>
        <dbReference type="ARBA" id="ARBA00005417"/>
    </source>
</evidence>
<dbReference type="GO" id="GO:0015807">
    <property type="term" value="P:L-amino acid transport"/>
    <property type="evidence" value="ECO:0007669"/>
    <property type="project" value="TreeGrafter"/>
</dbReference>